<proteinExistence type="predicted"/>
<name>A0ACC3BUU0_PYRYE</name>
<accession>A0ACC3BUU0</accession>
<evidence type="ECO:0000313" key="1">
    <source>
        <dbReference type="EMBL" id="KAK1861689.1"/>
    </source>
</evidence>
<dbReference type="EMBL" id="CM020618">
    <property type="protein sequence ID" value="KAK1861689.1"/>
    <property type="molecule type" value="Genomic_DNA"/>
</dbReference>
<comment type="caution">
    <text evidence="1">The sequence shown here is derived from an EMBL/GenBank/DDBJ whole genome shotgun (WGS) entry which is preliminary data.</text>
</comment>
<keyword evidence="2" id="KW-1185">Reference proteome</keyword>
<dbReference type="Proteomes" id="UP000798662">
    <property type="component" value="Chromosome 1"/>
</dbReference>
<gene>
    <name evidence="1" type="ORF">I4F81_004270</name>
</gene>
<sequence>MVSNTPPPLGLADLPVDLLLTIAAGTDTLAAAALSDVCTATRAALSTLPPATAAALPPPPPTSPAARFLRASARRVVRCHGGGRPRLPEQARGDARAALLLDAATAGAVAVVTIGAAAWTGAAAAPTVSDVKESGGGGGSSGGGVRPFRRAGACTVTLVQPCGGGVAAPSLSAPAAVLAAALAAAVTHGHPRCVAALLEAGAVPPAGGVLPAPRRIVHPAALPDAAPTSESPRRRRRRVAVAAAAGVVAAANHDGTSLALLRAAGVAGDAASVAVAAATALAAAPACARAMAGGGAESDSEADSCTDVDVDGAADTASATAATAAAGVGREAAVAAPSCTEDGAESDDGGPPAPPECRTMRE</sequence>
<organism evidence="1 2">
    <name type="scientific">Pyropia yezoensis</name>
    <name type="common">Susabi-nori</name>
    <name type="synonym">Porphyra yezoensis</name>
    <dbReference type="NCBI Taxonomy" id="2788"/>
    <lineage>
        <taxon>Eukaryota</taxon>
        <taxon>Rhodophyta</taxon>
        <taxon>Bangiophyceae</taxon>
        <taxon>Bangiales</taxon>
        <taxon>Bangiaceae</taxon>
        <taxon>Pyropia</taxon>
    </lineage>
</organism>
<reference evidence="1" key="1">
    <citation type="submission" date="2019-11" db="EMBL/GenBank/DDBJ databases">
        <title>Nori genome reveals adaptations in red seaweeds to the harsh intertidal environment.</title>
        <authorList>
            <person name="Wang D."/>
            <person name="Mao Y."/>
        </authorList>
    </citation>
    <scope>NUCLEOTIDE SEQUENCE</scope>
    <source>
        <tissue evidence="1">Gametophyte</tissue>
    </source>
</reference>
<protein>
    <submittedName>
        <fullName evidence="1">Uncharacterized protein</fullName>
    </submittedName>
</protein>
<evidence type="ECO:0000313" key="2">
    <source>
        <dbReference type="Proteomes" id="UP000798662"/>
    </source>
</evidence>